<evidence type="ECO:0000313" key="2">
    <source>
        <dbReference type="Proteomes" id="UP001237642"/>
    </source>
</evidence>
<gene>
    <name evidence="1" type="ORF">POM88_029575</name>
</gene>
<evidence type="ECO:0008006" key="3">
    <source>
        <dbReference type="Google" id="ProtNLM"/>
    </source>
</evidence>
<reference evidence="1" key="2">
    <citation type="submission" date="2023-05" db="EMBL/GenBank/DDBJ databases">
        <authorList>
            <person name="Schelkunov M.I."/>
        </authorList>
    </citation>
    <scope>NUCLEOTIDE SEQUENCE</scope>
    <source>
        <strain evidence="1">Hsosn_3</strain>
        <tissue evidence="1">Leaf</tissue>
    </source>
</reference>
<dbReference type="EMBL" id="JAUIZM010000007">
    <property type="protein sequence ID" value="KAK1373382.1"/>
    <property type="molecule type" value="Genomic_DNA"/>
</dbReference>
<dbReference type="AlphaFoldDB" id="A0AAD8MHV8"/>
<dbReference type="Proteomes" id="UP001237642">
    <property type="component" value="Unassembled WGS sequence"/>
</dbReference>
<evidence type="ECO:0000313" key="1">
    <source>
        <dbReference type="EMBL" id="KAK1373382.1"/>
    </source>
</evidence>
<name>A0AAD8MHV8_9APIA</name>
<reference evidence="1" key="1">
    <citation type="submission" date="2023-02" db="EMBL/GenBank/DDBJ databases">
        <title>Genome of toxic invasive species Heracleum sosnowskyi carries increased number of genes despite the absence of recent whole-genome duplications.</title>
        <authorList>
            <person name="Schelkunov M."/>
            <person name="Shtratnikova V."/>
            <person name="Makarenko M."/>
            <person name="Klepikova A."/>
            <person name="Omelchenko D."/>
            <person name="Novikova G."/>
            <person name="Obukhova E."/>
            <person name="Bogdanov V."/>
            <person name="Penin A."/>
            <person name="Logacheva M."/>
        </authorList>
    </citation>
    <scope>NUCLEOTIDE SEQUENCE</scope>
    <source>
        <strain evidence="1">Hsosn_3</strain>
        <tissue evidence="1">Leaf</tissue>
    </source>
</reference>
<keyword evidence="2" id="KW-1185">Reference proteome</keyword>
<accession>A0AAD8MHV8</accession>
<protein>
    <recommendedName>
        <fullName evidence="3">RNase H type-1 domain-containing protein</fullName>
    </recommendedName>
</protein>
<sequence length="160" mass="17967">MKWAGVNWRMPKSGYVKMNVHGHFQDILFPNGNRSGIGVVIRDSRGMIKAVPDHHYVIQQLNQRKSDQYLSLKINHIDEDANAMAIYLAQHGAANYDQMVIFSEPFGRIFEIWCSDMGLGLVEAPFLGVLEEDINMDAANDVVINEVDDGEGGQEADQMD</sequence>
<proteinExistence type="predicted"/>
<organism evidence="1 2">
    <name type="scientific">Heracleum sosnowskyi</name>
    <dbReference type="NCBI Taxonomy" id="360622"/>
    <lineage>
        <taxon>Eukaryota</taxon>
        <taxon>Viridiplantae</taxon>
        <taxon>Streptophyta</taxon>
        <taxon>Embryophyta</taxon>
        <taxon>Tracheophyta</taxon>
        <taxon>Spermatophyta</taxon>
        <taxon>Magnoliopsida</taxon>
        <taxon>eudicotyledons</taxon>
        <taxon>Gunneridae</taxon>
        <taxon>Pentapetalae</taxon>
        <taxon>asterids</taxon>
        <taxon>campanulids</taxon>
        <taxon>Apiales</taxon>
        <taxon>Apiaceae</taxon>
        <taxon>Apioideae</taxon>
        <taxon>apioid superclade</taxon>
        <taxon>Tordylieae</taxon>
        <taxon>Tordyliinae</taxon>
        <taxon>Heracleum</taxon>
    </lineage>
</organism>
<comment type="caution">
    <text evidence="1">The sequence shown here is derived from an EMBL/GenBank/DDBJ whole genome shotgun (WGS) entry which is preliminary data.</text>
</comment>